<dbReference type="AlphaFoldDB" id="A0A0V1N026"/>
<accession>A0A0V1N026</accession>
<organism evidence="1 2">
    <name type="scientific">Trichinella papuae</name>
    <dbReference type="NCBI Taxonomy" id="268474"/>
    <lineage>
        <taxon>Eukaryota</taxon>
        <taxon>Metazoa</taxon>
        <taxon>Ecdysozoa</taxon>
        <taxon>Nematoda</taxon>
        <taxon>Enoplea</taxon>
        <taxon>Dorylaimia</taxon>
        <taxon>Trichinellida</taxon>
        <taxon>Trichinellidae</taxon>
        <taxon>Trichinella</taxon>
    </lineage>
</organism>
<reference evidence="1 2" key="1">
    <citation type="submission" date="2015-01" db="EMBL/GenBank/DDBJ databases">
        <title>Evolution of Trichinella species and genotypes.</title>
        <authorList>
            <person name="Korhonen P.K."/>
            <person name="Edoardo P."/>
            <person name="Giuseppe L.R."/>
            <person name="Gasser R.B."/>
        </authorList>
    </citation>
    <scope>NUCLEOTIDE SEQUENCE [LARGE SCALE GENOMIC DNA]</scope>
    <source>
        <strain evidence="1">ISS1980</strain>
    </source>
</reference>
<sequence length="114" mass="13416">MMHWPHQRLRRLVDDNAEELAVDARGWPLEVVMVSSTRHRDSLTWQLPDICNGVADYRQKDTMSPFLTFTVDTEYSNEHVPQVYIAHIYVAIFYNVWYGDVDYFSLPAILSSHR</sequence>
<proteinExistence type="predicted"/>
<keyword evidence="2" id="KW-1185">Reference proteome</keyword>
<protein>
    <submittedName>
        <fullName evidence="1">Uncharacterized protein</fullName>
    </submittedName>
</protein>
<comment type="caution">
    <text evidence="1">The sequence shown here is derived from an EMBL/GenBank/DDBJ whole genome shotgun (WGS) entry which is preliminary data.</text>
</comment>
<dbReference type="EMBL" id="JYDO01000020">
    <property type="protein sequence ID" value="KRZ77400.1"/>
    <property type="molecule type" value="Genomic_DNA"/>
</dbReference>
<evidence type="ECO:0000313" key="1">
    <source>
        <dbReference type="EMBL" id="KRZ77400.1"/>
    </source>
</evidence>
<gene>
    <name evidence="1" type="ORF">T10_6598</name>
</gene>
<name>A0A0V1N026_9BILA</name>
<evidence type="ECO:0000313" key="2">
    <source>
        <dbReference type="Proteomes" id="UP000054843"/>
    </source>
</evidence>
<dbReference type="Proteomes" id="UP000054843">
    <property type="component" value="Unassembled WGS sequence"/>
</dbReference>